<dbReference type="EMBL" id="JADNRY010000108">
    <property type="protein sequence ID" value="KAF9065168.1"/>
    <property type="molecule type" value="Genomic_DNA"/>
</dbReference>
<feature type="compositionally biased region" description="Low complexity" evidence="1">
    <location>
        <begin position="353"/>
        <end position="363"/>
    </location>
</feature>
<keyword evidence="3" id="KW-1185">Reference proteome</keyword>
<feature type="region of interest" description="Disordered" evidence="1">
    <location>
        <begin position="385"/>
        <end position="411"/>
    </location>
</feature>
<name>A0A9P5PJS0_9AGAR</name>
<protein>
    <submittedName>
        <fullName evidence="2">Uncharacterized protein</fullName>
    </submittedName>
</protein>
<feature type="compositionally biased region" description="Polar residues" evidence="1">
    <location>
        <begin position="385"/>
        <end position="406"/>
    </location>
</feature>
<feature type="compositionally biased region" description="Polar residues" evidence="1">
    <location>
        <begin position="151"/>
        <end position="163"/>
    </location>
</feature>
<reference evidence="2" key="1">
    <citation type="submission" date="2020-11" db="EMBL/GenBank/DDBJ databases">
        <authorList>
            <consortium name="DOE Joint Genome Institute"/>
            <person name="Ahrendt S."/>
            <person name="Riley R."/>
            <person name="Andreopoulos W."/>
            <person name="Labutti K."/>
            <person name="Pangilinan J."/>
            <person name="Ruiz-Duenas F.J."/>
            <person name="Barrasa J.M."/>
            <person name="Sanchez-Garcia M."/>
            <person name="Camarero S."/>
            <person name="Miyauchi S."/>
            <person name="Serrano A."/>
            <person name="Linde D."/>
            <person name="Babiker R."/>
            <person name="Drula E."/>
            <person name="Ayuso-Fernandez I."/>
            <person name="Pacheco R."/>
            <person name="Padilla G."/>
            <person name="Ferreira P."/>
            <person name="Barriuso J."/>
            <person name="Kellner H."/>
            <person name="Castanera R."/>
            <person name="Alfaro M."/>
            <person name="Ramirez L."/>
            <person name="Pisabarro A.G."/>
            <person name="Kuo A."/>
            <person name="Tritt A."/>
            <person name="Lipzen A."/>
            <person name="He G."/>
            <person name="Yan M."/>
            <person name="Ng V."/>
            <person name="Cullen D."/>
            <person name="Martin F."/>
            <person name="Rosso M.-N."/>
            <person name="Henrissat B."/>
            <person name="Hibbett D."/>
            <person name="Martinez A.T."/>
            <person name="Grigoriev I.V."/>
        </authorList>
    </citation>
    <scope>NUCLEOTIDE SEQUENCE</scope>
    <source>
        <strain evidence="2">AH 40177</strain>
    </source>
</reference>
<comment type="caution">
    <text evidence="2">The sequence shown here is derived from an EMBL/GenBank/DDBJ whole genome shotgun (WGS) entry which is preliminary data.</text>
</comment>
<feature type="compositionally biased region" description="Polar residues" evidence="1">
    <location>
        <begin position="330"/>
        <end position="341"/>
    </location>
</feature>
<feature type="region of interest" description="Disordered" evidence="1">
    <location>
        <begin position="271"/>
        <end position="372"/>
    </location>
</feature>
<dbReference type="AlphaFoldDB" id="A0A9P5PJS0"/>
<dbReference type="OrthoDB" id="3367070at2759"/>
<organism evidence="2 3">
    <name type="scientific">Rhodocollybia butyracea</name>
    <dbReference type="NCBI Taxonomy" id="206335"/>
    <lineage>
        <taxon>Eukaryota</taxon>
        <taxon>Fungi</taxon>
        <taxon>Dikarya</taxon>
        <taxon>Basidiomycota</taxon>
        <taxon>Agaricomycotina</taxon>
        <taxon>Agaricomycetes</taxon>
        <taxon>Agaricomycetidae</taxon>
        <taxon>Agaricales</taxon>
        <taxon>Marasmiineae</taxon>
        <taxon>Omphalotaceae</taxon>
        <taxon>Rhodocollybia</taxon>
    </lineage>
</organism>
<evidence type="ECO:0000256" key="1">
    <source>
        <dbReference type="SAM" id="MobiDB-lite"/>
    </source>
</evidence>
<feature type="region of interest" description="Disordered" evidence="1">
    <location>
        <begin position="131"/>
        <end position="219"/>
    </location>
</feature>
<dbReference type="Proteomes" id="UP000772434">
    <property type="component" value="Unassembled WGS sequence"/>
</dbReference>
<sequence>MTLAQRLNELAVANNDGFLTDDEYRILRQNLFERFAGNAAVPTENSIVPASITPLRHQRGNTISEGRASTSSRLSSNFNIDIAPNSSLRTPSLRSPSRVSVRSGISNLLHRATHRGSNRDKADTSSIYSVTSATSTAFQSHRVGSLRRKTSNSSIGTEPSKNGQADALSLSSRTSRRTGLHADRSVSDGYSPVTPKSTTSSLRRLPVPPSSFSPKGILDTHDNPERVLDVFDDSALITSADIKREIAAVEAEERRLMDAFNGLEVTTLAKNTRGHHRHDSRPTTIVEIPPSYSDSTSGASSTPLCPFHTLGMSGHTARSTTRSAHRIDSSRTLPSKLSFGSVSKPGSLHRKSSSSSMGSSVATGKRRLPLTPPVPVPALPSGLSGHSNLGQLGNASHSSLNLTRSTGHLPMSSVPEHEVKLDDYEVYKEIEEFRKRRENVSKRYEERLEYLRAKLKGAQLHEKLMKK</sequence>
<evidence type="ECO:0000313" key="2">
    <source>
        <dbReference type="EMBL" id="KAF9065168.1"/>
    </source>
</evidence>
<gene>
    <name evidence="2" type="ORF">BDP27DRAFT_1332392</name>
</gene>
<feature type="compositionally biased region" description="Low complexity" evidence="1">
    <location>
        <begin position="291"/>
        <end position="301"/>
    </location>
</feature>
<proteinExistence type="predicted"/>
<accession>A0A9P5PJS0</accession>
<evidence type="ECO:0000313" key="3">
    <source>
        <dbReference type="Proteomes" id="UP000772434"/>
    </source>
</evidence>